<sequence>MKRRTHQHISLTIKTREMDTPAEIDEYSASSQSDTENESNQGEVANDGASRFMQELIREHLGAVMERDLVQIPTLAYPDAEVRSFCLTVIGGALEQDHDHVLSLLLKAAIEVKDNFPEEEPEAVSEFLRRCVDLTLGVGAGRVVPFLQSTLENLLQRNSMGEGTANTPSVRPSSPSSSGIVLSIGTRTIDVALSDMLTCFWTDWLDTQCHWCHQPFADKPPIRTIAAAEETTSSTHDIHVRIFNRHFSCLEPSGASFVPISHVWDLSIREAHMSKQPTFEAASAMISTIKTLLDSSEGAFSPQVEFWHDYFSVPQWDERIQQSLLLYLPSIYHTADETLIQMSDIPQLHTLQILAASSIQMRPSLYQCLQLITPLRALCTSQWMQRMWVTLEYSLSKSACIMDQSNRIWRTVEGGDNFSRDTFSRLLSGGQGVLLGMFQHAATFSRSLSKPGEFLGGLAEKQVRFRQMCLGEAVELVARKQCQYFRDRFIAIYAILNREALPDNSAHIPTHSIDTCAWVWQSAMQRGDFSPLLLHPRGRHIDSNPRPGTPSWLVGCHSLDSAVWDLGDEKSYPSPQLTIKGHIVETELDLVGVVEEIQHLDVEDSGELAGVNWTIGLLASMARGEGTDLSAKRLVEGLNCVFPFDFNHSKAAQALHGMVFSFQELQEQDGEFAQSIDEQVANYANAPGGEPGKSQREAAVAEIARILELERIIMQFATPVTRLTRSRHIARRRRDQGAEGGEPICRVKCPRCSKCSLLRLDLRTTATLGAKIYRIAGLTYCESVKDGVGLVLQNRRIVGRMLYGAPACGCRLPEIVQIE</sequence>
<proteinExistence type="predicted"/>
<evidence type="ECO:0000313" key="2">
    <source>
        <dbReference type="EMBL" id="KAH0538167.1"/>
    </source>
</evidence>
<dbReference type="EMBL" id="JAGHQL010000120">
    <property type="protein sequence ID" value="KAH0538167.1"/>
    <property type="molecule type" value="Genomic_DNA"/>
</dbReference>
<protein>
    <submittedName>
        <fullName evidence="2">Uncharacterized protein</fullName>
    </submittedName>
</protein>
<evidence type="ECO:0000256" key="1">
    <source>
        <dbReference type="SAM" id="MobiDB-lite"/>
    </source>
</evidence>
<dbReference type="OrthoDB" id="5382128at2759"/>
<feature type="region of interest" description="Disordered" evidence="1">
    <location>
        <begin position="1"/>
        <end position="46"/>
    </location>
</feature>
<accession>A0A9P8I3P5</accession>
<keyword evidence="3" id="KW-1185">Reference proteome</keyword>
<comment type="caution">
    <text evidence="2">The sequence shown here is derived from an EMBL/GenBank/DDBJ whole genome shotgun (WGS) entry which is preliminary data.</text>
</comment>
<dbReference type="AlphaFoldDB" id="A0A9P8I3P5"/>
<feature type="compositionally biased region" description="Polar residues" evidence="1">
    <location>
        <begin position="28"/>
        <end position="43"/>
    </location>
</feature>
<reference evidence="2" key="1">
    <citation type="submission" date="2021-03" db="EMBL/GenBank/DDBJ databases">
        <title>Comparative genomics and phylogenomic investigation of the class Geoglossomycetes provide insights into ecological specialization and systematics.</title>
        <authorList>
            <person name="Melie T."/>
            <person name="Pirro S."/>
            <person name="Miller A.N."/>
            <person name="Quandt A."/>
        </authorList>
    </citation>
    <scope>NUCLEOTIDE SEQUENCE</scope>
    <source>
        <strain evidence="2">GBOQ0MN5Z8</strain>
    </source>
</reference>
<evidence type="ECO:0000313" key="3">
    <source>
        <dbReference type="Proteomes" id="UP000698800"/>
    </source>
</evidence>
<dbReference type="Proteomes" id="UP000698800">
    <property type="component" value="Unassembled WGS sequence"/>
</dbReference>
<name>A0A9P8I3P5_9PEZI</name>
<gene>
    <name evidence="2" type="ORF">FGG08_005225</name>
</gene>
<organism evidence="2 3">
    <name type="scientific">Glutinoglossum americanum</name>
    <dbReference type="NCBI Taxonomy" id="1670608"/>
    <lineage>
        <taxon>Eukaryota</taxon>
        <taxon>Fungi</taxon>
        <taxon>Dikarya</taxon>
        <taxon>Ascomycota</taxon>
        <taxon>Pezizomycotina</taxon>
        <taxon>Geoglossomycetes</taxon>
        <taxon>Geoglossales</taxon>
        <taxon>Geoglossaceae</taxon>
        <taxon>Glutinoglossum</taxon>
    </lineage>
</organism>